<dbReference type="InterPro" id="IPR037026">
    <property type="entry name" value="Vgr_OB-fold_dom_sf"/>
</dbReference>
<evidence type="ECO:0000313" key="4">
    <source>
        <dbReference type="EMBL" id="EYF04076.1"/>
    </source>
</evidence>
<dbReference type="Pfam" id="PF01476">
    <property type="entry name" value="LysM"/>
    <property type="match status" value="1"/>
</dbReference>
<dbReference type="InterPro" id="IPR017847">
    <property type="entry name" value="T6SS_RhsGE_Vgr_subset"/>
</dbReference>
<keyword evidence="5" id="KW-1185">Reference proteome</keyword>
<dbReference type="OrthoDB" id="9815778at2"/>
<dbReference type="EMBL" id="ASRX01000039">
    <property type="protein sequence ID" value="EYF04076.1"/>
    <property type="molecule type" value="Genomic_DNA"/>
</dbReference>
<dbReference type="Pfam" id="PF05954">
    <property type="entry name" value="Phage_GPD"/>
    <property type="match status" value="1"/>
</dbReference>
<dbReference type="Gene3D" id="3.10.350.10">
    <property type="entry name" value="LysM domain"/>
    <property type="match status" value="1"/>
</dbReference>
<dbReference type="Proteomes" id="UP000019678">
    <property type="component" value="Unassembled WGS sequence"/>
</dbReference>
<dbReference type="Gene3D" id="2.40.50.230">
    <property type="entry name" value="Gp5 N-terminal domain"/>
    <property type="match status" value="1"/>
</dbReference>
<proteinExistence type="inferred from homology"/>
<feature type="compositionally biased region" description="Polar residues" evidence="2">
    <location>
        <begin position="486"/>
        <end position="500"/>
    </location>
</feature>
<dbReference type="Gene3D" id="2.30.110.50">
    <property type="match status" value="1"/>
</dbReference>
<evidence type="ECO:0000313" key="5">
    <source>
        <dbReference type="Proteomes" id="UP000019678"/>
    </source>
</evidence>
<evidence type="ECO:0000256" key="1">
    <source>
        <dbReference type="ARBA" id="ARBA00005558"/>
    </source>
</evidence>
<dbReference type="Gene3D" id="4.10.220.110">
    <property type="match status" value="1"/>
</dbReference>
<feature type="region of interest" description="Disordered" evidence="2">
    <location>
        <begin position="747"/>
        <end position="773"/>
    </location>
</feature>
<dbReference type="PROSITE" id="PS51782">
    <property type="entry name" value="LYSM"/>
    <property type="match status" value="1"/>
</dbReference>
<name>A0A017T696_9BACT</name>
<dbReference type="Gene3D" id="3.55.50.10">
    <property type="entry name" value="Baseplate protein-like domains"/>
    <property type="match status" value="1"/>
</dbReference>
<sequence>MALLELSFSDSPADAAGMAVRHFEVQEGLSMLFEVALVVMSPSASVDLDALVGKPARFRVEGGDLGVREWAGLCFGAELLDVEEDGLSTYRVSLAPTLWLLTQRVNHRIFQHASAPEIAEKLLGEWGVPVELKVDQARHPKLEYRAQYGETDFAFLSRILEDAGISYFFEALTSGASGEASSEASKLVLADAPEAATPERAPLPYLDNPGERLTTPWASAITMATGVRPGKAAIIDYDFRRPRYRLTYRFEAFGDGEEMLEQARYAPGAGKIDLPASGELPNDSPVADGKSHARVSEHEGYALASAQLKGMRSDKHGVHFSSNVLGLAAGMAVRFSGHPKPQLAPDRTLIVTQVSLQGDSAGEWTLGVAAAFADDPIQPQHKTPRPRVEGLQSAIVVGPSGQEIHTDEFGRVRVRFHWDREGEYDDNRTAWVRVNEGWAGGGWGMMALPRVGHEVVVDFYEGNPDEPVIVGRMYNGAAPPPYGLPANQTKSVWRTRSTPEGSGYHEISFDDKAGFEEVYIRSERDLQKVVKNDESETARRDRTLIIASDLGVNVVEEDAIEAGGGHAVTMGKVEGASRVAESADPVVAEGATKREMIAGRITVTTGGATIQLVGPDIIVTAESSIAIRGKEVKINGGPFVQINPPVEVKQGDAAKAATSDHEVWFKLISDDGAPMADVTCYVEQGDGDVSAARRTDGRGMVRFPVEDTGSYRLVVGSPPPAAATPAAAAPAAPAAAAAPAATPAATPAAAAGGAAGGASGGGAPGGGAPAAAAPRPAVAAPAAPAAPAAAPAAPPAATTPAAPAQVRAAAPQQAITPPAGSAYRVRSGDSLGKIAAENNTTVGALLRLNPEISNPDRVKVGQQITLPASSANSANSAASPAAPGQGAALPGSGNGQPAAATQAPVPQTRPTTGPAAAQPAAQPAAAQPAGPQAPVPQTRPTTGPAAQTQTPPRVQVGETPAQPARVAQATTHAVPITIEVVSPTANSQHEIEPGGHPTPDPSMPKLKLQAKVTFQGQELSAGKLTWEFTISGTYKARDPQNSQRAINQRYRLSGGSTTTAPNEEKEFTLTPGELCGGDLELTVTFEGGPEIGNLKATKTVTGMKVKGKNAERRHVEALIAEVAGDQAWCLLRIMCHESVHRLEQFADGQPLFGAPAGVGIAQRDPVADEWVWPQNRVTEPNNFFPRIFWDWKKNVREGVQSFRNTHVATSRRLLARLRRNNPNLPEAPEGLVLRGAIRAYNGGNEFRASADGRAYVVDPFLNIQNGQHVALNARNEHYVERVLEDAHGNVANYPVPAMVLAERYPAAAVPGQQPPGQQVRPGQQPPGQQVRPGQQPPGQQARPGQQPPGQQRPRR</sequence>
<feature type="region of interest" description="Disordered" evidence="2">
    <location>
        <begin position="481"/>
        <end position="500"/>
    </location>
</feature>
<dbReference type="SMART" id="SM00257">
    <property type="entry name" value="LysM"/>
    <property type="match status" value="1"/>
</dbReference>
<protein>
    <submittedName>
        <fullName evidence="4">VgrG protein</fullName>
    </submittedName>
</protein>
<dbReference type="Pfam" id="PF04717">
    <property type="entry name" value="Phage_base_V"/>
    <property type="match status" value="1"/>
</dbReference>
<dbReference type="SUPFAM" id="SSF69349">
    <property type="entry name" value="Phage fibre proteins"/>
    <property type="match status" value="1"/>
</dbReference>
<comment type="caution">
    <text evidence="4">The sequence shown here is derived from an EMBL/GenBank/DDBJ whole genome shotgun (WGS) entry which is preliminary data.</text>
</comment>
<feature type="domain" description="LysM" evidence="3">
    <location>
        <begin position="821"/>
        <end position="866"/>
    </location>
</feature>
<organism evidence="4 5">
    <name type="scientific">Chondromyces apiculatus DSM 436</name>
    <dbReference type="NCBI Taxonomy" id="1192034"/>
    <lineage>
        <taxon>Bacteria</taxon>
        <taxon>Pseudomonadati</taxon>
        <taxon>Myxococcota</taxon>
        <taxon>Polyangia</taxon>
        <taxon>Polyangiales</taxon>
        <taxon>Polyangiaceae</taxon>
        <taxon>Chondromyces</taxon>
    </lineage>
</organism>
<dbReference type="STRING" id="1192034.CAP_4950"/>
<dbReference type="PANTHER" id="PTHR48125:SF10">
    <property type="entry name" value="OS12G0136300 PROTEIN"/>
    <property type="match status" value="1"/>
</dbReference>
<gene>
    <name evidence="4" type="ORF">CAP_4950</name>
</gene>
<comment type="similarity">
    <text evidence="1">Belongs to the VgrG protein family.</text>
</comment>
<dbReference type="RefSeq" id="WP_052375779.1">
    <property type="nucleotide sequence ID" value="NZ_ASRX01000039.1"/>
</dbReference>
<feature type="region of interest" description="Disordered" evidence="2">
    <location>
        <begin position="1308"/>
        <end position="1355"/>
    </location>
</feature>
<reference evidence="4 5" key="1">
    <citation type="submission" date="2013-05" db="EMBL/GenBank/DDBJ databases">
        <title>Genome assembly of Chondromyces apiculatus DSM 436.</title>
        <authorList>
            <person name="Sharma G."/>
            <person name="Khatri I."/>
            <person name="Kaur C."/>
            <person name="Mayilraj S."/>
            <person name="Subramanian S."/>
        </authorList>
    </citation>
    <scope>NUCLEOTIDE SEQUENCE [LARGE SCALE GENOMIC DNA]</scope>
    <source>
        <strain evidence="4 5">DSM 436</strain>
    </source>
</reference>
<dbReference type="InterPro" id="IPR006533">
    <property type="entry name" value="T6SS_Vgr_RhsGE"/>
</dbReference>
<feature type="compositionally biased region" description="Low complexity" evidence="2">
    <location>
        <begin position="788"/>
        <end position="819"/>
    </location>
</feature>
<dbReference type="SUPFAM" id="SSF54106">
    <property type="entry name" value="LysM domain"/>
    <property type="match status" value="1"/>
</dbReference>
<dbReference type="CDD" id="cd00118">
    <property type="entry name" value="LysM"/>
    <property type="match status" value="1"/>
</dbReference>
<dbReference type="Pfam" id="PF22178">
    <property type="entry name" value="Gp5_trimer_C"/>
    <property type="match status" value="1"/>
</dbReference>
<feature type="region of interest" description="Disordered" evidence="2">
    <location>
        <begin position="788"/>
        <end position="823"/>
    </location>
</feature>
<accession>A0A017T696</accession>
<dbReference type="InterPro" id="IPR018392">
    <property type="entry name" value="LysM"/>
</dbReference>
<feature type="region of interest" description="Disordered" evidence="2">
    <location>
        <begin position="871"/>
        <end position="969"/>
    </location>
</feature>
<feature type="compositionally biased region" description="Low complexity" evidence="2">
    <location>
        <begin position="871"/>
        <end position="953"/>
    </location>
</feature>
<dbReference type="PANTHER" id="PTHR48125">
    <property type="entry name" value="LP07818P1"/>
    <property type="match status" value="1"/>
</dbReference>
<dbReference type="eggNOG" id="COG3501">
    <property type="taxonomic scope" value="Bacteria"/>
</dbReference>
<evidence type="ECO:0000259" key="3">
    <source>
        <dbReference type="PROSITE" id="PS51782"/>
    </source>
</evidence>
<dbReference type="NCBIfam" id="TIGR01646">
    <property type="entry name" value="vgr_GE"/>
    <property type="match status" value="1"/>
</dbReference>
<feature type="compositionally biased region" description="Gly residues" evidence="2">
    <location>
        <begin position="753"/>
        <end position="768"/>
    </location>
</feature>
<evidence type="ECO:0000256" key="2">
    <source>
        <dbReference type="SAM" id="MobiDB-lite"/>
    </source>
</evidence>
<dbReference type="NCBIfam" id="TIGR03361">
    <property type="entry name" value="VI_Rhs_Vgr"/>
    <property type="match status" value="1"/>
</dbReference>
<dbReference type="InterPro" id="IPR006531">
    <property type="entry name" value="Gp5/Vgr_OB"/>
</dbReference>
<dbReference type="InterPro" id="IPR036779">
    <property type="entry name" value="LysM_dom_sf"/>
</dbReference>
<dbReference type="InterPro" id="IPR054030">
    <property type="entry name" value="Gp5_Vgr_C"/>
</dbReference>
<dbReference type="SUPFAM" id="SSF69255">
    <property type="entry name" value="gp5 N-terminal domain-like"/>
    <property type="match status" value="1"/>
</dbReference>
<dbReference type="SUPFAM" id="SSF69279">
    <property type="entry name" value="Phage tail proteins"/>
    <property type="match status" value="2"/>
</dbReference>